<dbReference type="EMBL" id="JAOQKJ010000014">
    <property type="protein sequence ID" value="MCU6745610.1"/>
    <property type="molecule type" value="Genomic_DNA"/>
</dbReference>
<dbReference type="GO" id="GO:0016787">
    <property type="term" value="F:hydrolase activity"/>
    <property type="evidence" value="ECO:0007669"/>
    <property type="project" value="UniProtKB-KW"/>
</dbReference>
<evidence type="ECO:0000256" key="1">
    <source>
        <dbReference type="ARBA" id="ARBA00009902"/>
    </source>
</evidence>
<evidence type="ECO:0000259" key="4">
    <source>
        <dbReference type="Pfam" id="PF00251"/>
    </source>
</evidence>
<accession>A0ABT2T5W1</accession>
<dbReference type="InterPro" id="IPR023296">
    <property type="entry name" value="Glyco_hydro_beta-prop_sf"/>
</dbReference>
<evidence type="ECO:0000313" key="5">
    <source>
        <dbReference type="EMBL" id="MCU6745610.1"/>
    </source>
</evidence>
<keyword evidence="6" id="KW-1185">Reference proteome</keyword>
<organism evidence="5 6">
    <name type="scientific">Suilimivivens aceti</name>
    <dbReference type="NCBI Taxonomy" id="2981774"/>
    <lineage>
        <taxon>Bacteria</taxon>
        <taxon>Bacillati</taxon>
        <taxon>Bacillota</taxon>
        <taxon>Clostridia</taxon>
        <taxon>Lachnospirales</taxon>
        <taxon>Lachnospiraceae</taxon>
        <taxon>Suilimivivens</taxon>
    </lineage>
</organism>
<dbReference type="PROSITE" id="PS00609">
    <property type="entry name" value="GLYCOSYL_HYDROL_F32"/>
    <property type="match status" value="1"/>
</dbReference>
<dbReference type="Proteomes" id="UP001652432">
    <property type="component" value="Unassembled WGS sequence"/>
</dbReference>
<name>A0ABT2T5W1_9FIRM</name>
<dbReference type="RefSeq" id="WP_262575635.1">
    <property type="nucleotide sequence ID" value="NZ_JAOQKJ010000014.1"/>
</dbReference>
<dbReference type="SMART" id="SM00640">
    <property type="entry name" value="Glyco_32"/>
    <property type="match status" value="1"/>
</dbReference>
<proteinExistence type="inferred from homology"/>
<comment type="caution">
    <text evidence="5">The sequence shown here is derived from an EMBL/GenBank/DDBJ whole genome shotgun (WGS) entry which is preliminary data.</text>
</comment>
<dbReference type="SUPFAM" id="SSF75005">
    <property type="entry name" value="Arabinanase/levansucrase/invertase"/>
    <property type="match status" value="1"/>
</dbReference>
<dbReference type="Gene3D" id="2.115.10.20">
    <property type="entry name" value="Glycosyl hydrolase domain, family 43"/>
    <property type="match status" value="1"/>
</dbReference>
<keyword evidence="3" id="KW-0326">Glycosidase</keyword>
<evidence type="ECO:0000313" key="6">
    <source>
        <dbReference type="Proteomes" id="UP001652432"/>
    </source>
</evidence>
<evidence type="ECO:0000256" key="2">
    <source>
        <dbReference type="ARBA" id="ARBA00022801"/>
    </source>
</evidence>
<dbReference type="PANTHER" id="PTHR42800:SF1">
    <property type="entry name" value="EXOINULINASE INUD (AFU_ORTHOLOGUE AFUA_5G00480)"/>
    <property type="match status" value="1"/>
</dbReference>
<sequence>MKSFIVEKKYILFPISMDAPCKMVTVCSEGEKIFEFDIPVENGNSPYRFQYYAPLNVEKWKGQEMTIEVEEALDFLEAVGFSDDRVNTVQHKPQIHFSPESGWINDPNGLIYANDRYHLFFQYNPFQNQWGNLCWGHAVSRDLLHWEQLDTAMFPDENGSMFSGCGIINERGLLELPDSALLFFYTMAGGKTKWSERKKFTQNLAYSLDEGNTLKKVNPPVIEHIADENRDPKVYWHEKSQAYYMVLFLEGNQFGIFRSENLQSWVCTQTLELDKAWECPDLREIPVEGGGSKWVFWSADGFYFLGEFDGFQFMTDGIRREAYQTTVPYAAQTFFGTEDVITIPWLRTQNNGKYYRGVMGLPRKLTLVQLGGELRLRMMPVESFLNARELVRVDNTCELKYTPEDFRATQIQLLGAGGISYAAEVNDNEIQFDAETGILTINGEQAFMGRNVHEMSILIDAEICEVTTENGLYYGIFELKPSCNIQEWRICSKEMLSIKVMEIS</sequence>
<dbReference type="InterPro" id="IPR013148">
    <property type="entry name" value="Glyco_hydro_32_N"/>
</dbReference>
<comment type="similarity">
    <text evidence="1">Belongs to the glycosyl hydrolase 32 family.</text>
</comment>
<protein>
    <submittedName>
        <fullName evidence="5">Glycoside hydrolase family 32 protein</fullName>
    </submittedName>
</protein>
<dbReference type="InterPro" id="IPR018053">
    <property type="entry name" value="Glyco_hydro_32_AS"/>
</dbReference>
<reference evidence="5 6" key="1">
    <citation type="journal article" date="2021" name="ISME Commun">
        <title>Automated analysis of genomic sequences facilitates high-throughput and comprehensive description of bacteria.</title>
        <authorList>
            <person name="Hitch T.C.A."/>
        </authorList>
    </citation>
    <scope>NUCLEOTIDE SEQUENCE [LARGE SCALE GENOMIC DNA]</scope>
    <source>
        <strain evidence="5 6">Sanger_18</strain>
    </source>
</reference>
<feature type="domain" description="Glycosyl hydrolase family 32 N-terminal" evidence="4">
    <location>
        <begin position="96"/>
        <end position="374"/>
    </location>
</feature>
<gene>
    <name evidence="5" type="ORF">OCV77_14135</name>
</gene>
<keyword evidence="2 5" id="KW-0378">Hydrolase</keyword>
<dbReference type="CDD" id="cd18622">
    <property type="entry name" value="GH32_Inu-like"/>
    <property type="match status" value="1"/>
</dbReference>
<evidence type="ECO:0000256" key="3">
    <source>
        <dbReference type="ARBA" id="ARBA00023295"/>
    </source>
</evidence>
<dbReference type="InterPro" id="IPR001362">
    <property type="entry name" value="Glyco_hydro_32"/>
</dbReference>
<dbReference type="PANTHER" id="PTHR42800">
    <property type="entry name" value="EXOINULINASE INUD (AFU_ORTHOLOGUE AFUA_5G00480)"/>
    <property type="match status" value="1"/>
</dbReference>
<dbReference type="Pfam" id="PF00251">
    <property type="entry name" value="Glyco_hydro_32N"/>
    <property type="match status" value="1"/>
</dbReference>